<dbReference type="GO" id="GO:0006508">
    <property type="term" value="P:proteolysis"/>
    <property type="evidence" value="ECO:0007669"/>
    <property type="project" value="UniProtKB-KW"/>
</dbReference>
<dbReference type="Pfam" id="PF13541">
    <property type="entry name" value="ChlI"/>
    <property type="match status" value="1"/>
</dbReference>
<dbReference type="InterPro" id="IPR020568">
    <property type="entry name" value="Ribosomal_Su5_D2-typ_SF"/>
</dbReference>
<dbReference type="AlphaFoldDB" id="A0A917CVZ4"/>
<dbReference type="Gene3D" id="3.30.230.10">
    <property type="match status" value="1"/>
</dbReference>
<dbReference type="NCBIfam" id="TIGR00368">
    <property type="entry name" value="YifB family Mg chelatase-like AAA ATPase"/>
    <property type="match status" value="1"/>
</dbReference>
<feature type="compositionally biased region" description="Basic and acidic residues" evidence="4">
    <location>
        <begin position="176"/>
        <end position="185"/>
    </location>
</feature>
<reference evidence="6" key="2">
    <citation type="submission" date="2020-09" db="EMBL/GenBank/DDBJ databases">
        <authorList>
            <person name="Sun Q."/>
            <person name="Zhou Y."/>
        </authorList>
    </citation>
    <scope>NUCLEOTIDE SEQUENCE</scope>
    <source>
        <strain evidence="6">CGMCC 1.12181</strain>
    </source>
</reference>
<dbReference type="InterPro" id="IPR014721">
    <property type="entry name" value="Ribsml_uS5_D2-typ_fold_subgr"/>
</dbReference>
<dbReference type="Pfam" id="PF01078">
    <property type="entry name" value="Mg_chelatase"/>
    <property type="match status" value="1"/>
</dbReference>
<dbReference type="InterPro" id="IPR045006">
    <property type="entry name" value="CHLI-like"/>
</dbReference>
<dbReference type="InterPro" id="IPR027417">
    <property type="entry name" value="P-loop_NTPase"/>
</dbReference>
<dbReference type="EMBL" id="BMEO01000009">
    <property type="protein sequence ID" value="GGF98688.1"/>
    <property type="molecule type" value="Genomic_DNA"/>
</dbReference>
<evidence type="ECO:0000256" key="1">
    <source>
        <dbReference type="ARBA" id="ARBA00006354"/>
    </source>
</evidence>
<proteinExistence type="inferred from homology"/>
<dbReference type="CDD" id="cd00009">
    <property type="entry name" value="AAA"/>
    <property type="match status" value="1"/>
</dbReference>
<dbReference type="InterPro" id="IPR003593">
    <property type="entry name" value="AAA+_ATPase"/>
</dbReference>
<dbReference type="Gene3D" id="3.40.50.300">
    <property type="entry name" value="P-loop containing nucleotide triphosphate hydrolases"/>
    <property type="match status" value="1"/>
</dbReference>
<dbReference type="InterPro" id="IPR025158">
    <property type="entry name" value="Mg_chelat-rel_C"/>
</dbReference>
<dbReference type="NCBIfam" id="NF007365">
    <property type="entry name" value="PRK09862.1"/>
    <property type="match status" value="1"/>
</dbReference>
<dbReference type="GO" id="GO:0003677">
    <property type="term" value="F:DNA binding"/>
    <property type="evidence" value="ECO:0007669"/>
    <property type="project" value="InterPro"/>
</dbReference>
<keyword evidence="6" id="KW-0645">Protease</keyword>
<keyword evidence="6" id="KW-0378">Hydrolase</keyword>
<evidence type="ECO:0000313" key="6">
    <source>
        <dbReference type="EMBL" id="GGF98688.1"/>
    </source>
</evidence>
<dbReference type="InterPro" id="IPR001208">
    <property type="entry name" value="MCM_dom"/>
</dbReference>
<accession>A0A917CVZ4</accession>
<dbReference type="PROSITE" id="PS50051">
    <property type="entry name" value="MCM_2"/>
    <property type="match status" value="1"/>
</dbReference>
<name>A0A917CVZ4_9GAMM</name>
<gene>
    <name evidence="6" type="primary">comM</name>
    <name evidence="6" type="ORF">GCM10011365_19920</name>
</gene>
<dbReference type="SUPFAM" id="SSF52540">
    <property type="entry name" value="P-loop containing nucleoside triphosphate hydrolases"/>
    <property type="match status" value="1"/>
</dbReference>
<dbReference type="Proteomes" id="UP000605253">
    <property type="component" value="Unassembled WGS sequence"/>
</dbReference>
<sequence length="509" mass="55113">MKKLAVVLSRAEFGVAAPQVRVEVHISRGLPSLSIVGMPETAVKESKDRVRAAIMNSGFEFPPHRITINLSPADIPKGGGRYDLPIALGVLAASEQISPDRLERTEFVGELALGGQLRGIRGILPVVSAVSQANRRLVVPGRNAAEAALVQSCECLAADSLHQVCEWLCGDRELPSAHERQDRSSKPGAQKPIGDLSEVKGQEQAKRALIIAAAGGHNLLFYGPPGTGKTMLASRLPGILPTLTETQSLETAKVASISSAGFDPSNWGIPPYRSPHHTASAAALVGGGSQPMPGEISLAQNGVLFLDELPEFSRHVLEVLREPLESGKIVISRAARSAEFPARFQLLASLNPCPCGYLGDEDRPCQCSLGQIQHYRTKISGPLLDRIDLQVEVPRVPHKVLRNTKTSGLTSQQARSLVMKARTQQLKRNGGLTNAQLQGRQIEDLIPLSAVLLDFLEQVVERLRLSARAYHRIIKVARTIADLKQSDEVCQSHLSEAVAYRGFDREDYC</sequence>
<evidence type="ECO:0000256" key="2">
    <source>
        <dbReference type="ARBA" id="ARBA00022741"/>
    </source>
</evidence>
<comment type="caution">
    <text evidence="6">The sequence shown here is derived from an EMBL/GenBank/DDBJ whole genome shotgun (WGS) entry which is preliminary data.</text>
</comment>
<dbReference type="GO" id="GO:0005524">
    <property type="term" value="F:ATP binding"/>
    <property type="evidence" value="ECO:0007669"/>
    <property type="project" value="UniProtKB-KW"/>
</dbReference>
<feature type="domain" description="MCM C-terminal AAA(+) ATPase" evidence="5">
    <location>
        <begin position="294"/>
        <end position="389"/>
    </location>
</feature>
<keyword evidence="2" id="KW-0547">Nucleotide-binding</keyword>
<dbReference type="PANTHER" id="PTHR32039:SF7">
    <property type="entry name" value="COMPETENCE PROTEIN COMM"/>
    <property type="match status" value="1"/>
</dbReference>
<evidence type="ECO:0000256" key="4">
    <source>
        <dbReference type="SAM" id="MobiDB-lite"/>
    </source>
</evidence>
<reference evidence="6" key="1">
    <citation type="journal article" date="2014" name="Int. J. Syst. Evol. Microbiol.">
        <title>Complete genome sequence of Corynebacterium casei LMG S-19264T (=DSM 44701T), isolated from a smear-ripened cheese.</title>
        <authorList>
            <consortium name="US DOE Joint Genome Institute (JGI-PGF)"/>
            <person name="Walter F."/>
            <person name="Albersmeier A."/>
            <person name="Kalinowski J."/>
            <person name="Ruckert C."/>
        </authorList>
    </citation>
    <scope>NUCLEOTIDE SEQUENCE</scope>
    <source>
        <strain evidence="6">CGMCC 1.12181</strain>
    </source>
</reference>
<evidence type="ECO:0000313" key="7">
    <source>
        <dbReference type="Proteomes" id="UP000605253"/>
    </source>
</evidence>
<feature type="region of interest" description="Disordered" evidence="4">
    <location>
        <begin position="176"/>
        <end position="198"/>
    </location>
</feature>
<evidence type="ECO:0000259" key="5">
    <source>
        <dbReference type="PROSITE" id="PS50051"/>
    </source>
</evidence>
<comment type="similarity">
    <text evidence="1">Belongs to the Mg-chelatase subunits D/I family. ComM subfamily.</text>
</comment>
<dbReference type="InterPro" id="IPR004482">
    <property type="entry name" value="Mg_chelat-rel"/>
</dbReference>
<dbReference type="SUPFAM" id="SSF54211">
    <property type="entry name" value="Ribosomal protein S5 domain 2-like"/>
    <property type="match status" value="1"/>
</dbReference>
<keyword evidence="7" id="KW-1185">Reference proteome</keyword>
<keyword evidence="3" id="KW-0067">ATP-binding</keyword>
<protein>
    <submittedName>
        <fullName evidence="6">ATP-dependent protease</fullName>
    </submittedName>
</protein>
<dbReference type="InterPro" id="IPR000523">
    <property type="entry name" value="Mg_chelatse_chII-like_cat_dom"/>
</dbReference>
<dbReference type="RefSeq" id="WP_188365592.1">
    <property type="nucleotide sequence ID" value="NZ_BAABJF010000010.1"/>
</dbReference>
<evidence type="ECO:0000256" key="3">
    <source>
        <dbReference type="ARBA" id="ARBA00022840"/>
    </source>
</evidence>
<dbReference type="GO" id="GO:0008233">
    <property type="term" value="F:peptidase activity"/>
    <property type="evidence" value="ECO:0007669"/>
    <property type="project" value="UniProtKB-KW"/>
</dbReference>
<dbReference type="SMART" id="SM00382">
    <property type="entry name" value="AAA"/>
    <property type="match status" value="1"/>
</dbReference>
<dbReference type="PRINTS" id="PR01657">
    <property type="entry name" value="MCMFAMILY"/>
</dbReference>
<dbReference type="PANTHER" id="PTHR32039">
    <property type="entry name" value="MAGNESIUM-CHELATASE SUBUNIT CHLI"/>
    <property type="match status" value="1"/>
</dbReference>
<dbReference type="Pfam" id="PF13335">
    <property type="entry name" value="Mg_chelatase_C"/>
    <property type="match status" value="1"/>
</dbReference>
<organism evidence="6 7">
    <name type="scientific">Marinicella pacifica</name>
    <dbReference type="NCBI Taxonomy" id="1171543"/>
    <lineage>
        <taxon>Bacteria</taxon>
        <taxon>Pseudomonadati</taxon>
        <taxon>Pseudomonadota</taxon>
        <taxon>Gammaproteobacteria</taxon>
        <taxon>Lysobacterales</taxon>
        <taxon>Marinicellaceae</taxon>
        <taxon>Marinicella</taxon>
    </lineage>
</organism>